<name>A0A1M5ZI13_9FIRM</name>
<evidence type="ECO:0000313" key="1">
    <source>
        <dbReference type="EMBL" id="SHI23563.1"/>
    </source>
</evidence>
<dbReference type="Pfam" id="PF12663">
    <property type="entry name" value="DUF3788"/>
    <property type="match status" value="1"/>
</dbReference>
<sequence length="217" mass="25072">MLWVVFLHTTANSRNLRWYADLASMIREYNECIPNLNTSTVPPKCNGQHRPLIRHSLLLKAILTVQPLKGRLYMKWNEQFNINREPSYEDIKQYIGEGEPIWSELLSNIENAYQVQPKMSYSKCSAQPGWNLKYRKSGKSLCTLYPMEGFFIGLVVVGAKEVEQVEMELGTFTPYVQELYGKTSFSCGGRWLMIEVKDKSVINDIQSLIAIRVKPKR</sequence>
<proteinExistence type="predicted"/>
<accession>A0A1M5ZI13</accession>
<dbReference type="Proteomes" id="UP000183954">
    <property type="component" value="Unassembled WGS sequence"/>
</dbReference>
<evidence type="ECO:0008006" key="3">
    <source>
        <dbReference type="Google" id="ProtNLM"/>
    </source>
</evidence>
<organism evidence="1 2">
    <name type="scientific">Desulfosporosinus lacus DSM 15449</name>
    <dbReference type="NCBI Taxonomy" id="1121420"/>
    <lineage>
        <taxon>Bacteria</taxon>
        <taxon>Bacillati</taxon>
        <taxon>Bacillota</taxon>
        <taxon>Clostridia</taxon>
        <taxon>Eubacteriales</taxon>
        <taxon>Desulfitobacteriaceae</taxon>
        <taxon>Desulfosporosinus</taxon>
    </lineage>
</organism>
<dbReference type="InterPro" id="IPR024265">
    <property type="entry name" value="DUF3788"/>
</dbReference>
<dbReference type="STRING" id="1121420.SAMN02746098_03232"/>
<gene>
    <name evidence="1" type="ORF">SAMN02746098_03232</name>
</gene>
<dbReference type="EMBL" id="FQXJ01000012">
    <property type="protein sequence ID" value="SHI23563.1"/>
    <property type="molecule type" value="Genomic_DNA"/>
</dbReference>
<evidence type="ECO:0000313" key="2">
    <source>
        <dbReference type="Proteomes" id="UP000183954"/>
    </source>
</evidence>
<dbReference type="AlphaFoldDB" id="A0A1M5ZI13"/>
<protein>
    <recommendedName>
        <fullName evidence="3">DUF3788 domain-containing protein</fullName>
    </recommendedName>
</protein>
<reference evidence="2" key="1">
    <citation type="submission" date="2016-11" db="EMBL/GenBank/DDBJ databases">
        <authorList>
            <person name="Varghese N."/>
            <person name="Submissions S."/>
        </authorList>
    </citation>
    <scope>NUCLEOTIDE SEQUENCE [LARGE SCALE GENOMIC DNA]</scope>
    <source>
        <strain evidence="2">DSM 15449</strain>
    </source>
</reference>
<keyword evidence="2" id="KW-1185">Reference proteome</keyword>